<evidence type="ECO:0000313" key="3">
    <source>
        <dbReference type="EMBL" id="KAB7708614.1"/>
    </source>
</evidence>
<feature type="compositionally biased region" description="Basic and acidic residues" evidence="1">
    <location>
        <begin position="25"/>
        <end position="35"/>
    </location>
</feature>
<dbReference type="EMBL" id="WEIO01000001">
    <property type="protein sequence ID" value="KAB7708614.1"/>
    <property type="molecule type" value="Genomic_DNA"/>
</dbReference>
<feature type="region of interest" description="Disordered" evidence="1">
    <location>
        <begin position="25"/>
        <end position="45"/>
    </location>
</feature>
<keyword evidence="2" id="KW-0472">Membrane</keyword>
<evidence type="ECO:0008006" key="5">
    <source>
        <dbReference type="Google" id="ProtNLM"/>
    </source>
</evidence>
<dbReference type="Proteomes" id="UP000429595">
    <property type="component" value="Unassembled WGS sequence"/>
</dbReference>
<organism evidence="3 4">
    <name type="scientific">Bacillus aerolatus</name>
    <dbReference type="NCBI Taxonomy" id="2653354"/>
    <lineage>
        <taxon>Bacteria</taxon>
        <taxon>Bacillati</taxon>
        <taxon>Bacillota</taxon>
        <taxon>Bacilli</taxon>
        <taxon>Bacillales</taxon>
        <taxon>Bacillaceae</taxon>
        <taxon>Bacillus</taxon>
    </lineage>
</organism>
<proteinExistence type="predicted"/>
<comment type="caution">
    <text evidence="3">The sequence shown here is derived from an EMBL/GenBank/DDBJ whole genome shotgun (WGS) entry which is preliminary data.</text>
</comment>
<keyword evidence="2" id="KW-1133">Transmembrane helix</keyword>
<gene>
    <name evidence="3" type="ORF">F9802_00185</name>
</gene>
<dbReference type="AlphaFoldDB" id="A0A6I1FPK6"/>
<evidence type="ECO:0000256" key="2">
    <source>
        <dbReference type="SAM" id="Phobius"/>
    </source>
</evidence>
<evidence type="ECO:0000313" key="4">
    <source>
        <dbReference type="Proteomes" id="UP000429595"/>
    </source>
</evidence>
<sequence>MDKPKKSQDIFLTIGDNKKKQERKELIVPDWKKGSTESAAAAEPKKEEEEFQWIFPEETERKEDVLEQYVSLKRPAAKWTAGKLFIIVVSAVLIGLLLGYAMVKVVTQKEEVPPQAILKEAKVEKEAPAPAAPATPKAAGTPLLPVEMAVVQGGVFSTKEAAAVMEKQLASKGLPAEVVTQNDQHIILLAASSTVETAKLIGSTYETAGAAVYAKQTSIAPAENLQETAGELAALFPVIAEESGKKSAGVPADLNKLQEAEQKLQAVNIPSKDETSAKLKQLLTEALTEAKSDQPQAAKAAQEKLLAFLAVYGQ</sequence>
<reference evidence="3 4" key="1">
    <citation type="submission" date="2019-10" db="EMBL/GenBank/DDBJ databases">
        <title>Bacillus aerolatum sp. nov., isolated from bioaerosol of sport playgrounds.</title>
        <authorList>
            <person name="Chen P."/>
            <person name="Zhang G."/>
        </authorList>
    </citation>
    <scope>NUCLEOTIDE SEQUENCE [LARGE SCALE GENOMIC DNA]</scope>
    <source>
        <strain evidence="3 4">CX253</strain>
    </source>
</reference>
<feature type="transmembrane region" description="Helical" evidence="2">
    <location>
        <begin position="84"/>
        <end position="103"/>
    </location>
</feature>
<protein>
    <recommendedName>
        <fullName evidence="5">SPOR domain-containing protein</fullName>
    </recommendedName>
</protein>
<name>A0A6I1FPK6_9BACI</name>
<dbReference type="RefSeq" id="WP_152149140.1">
    <property type="nucleotide sequence ID" value="NZ_WEIO01000001.1"/>
</dbReference>
<evidence type="ECO:0000256" key="1">
    <source>
        <dbReference type="SAM" id="MobiDB-lite"/>
    </source>
</evidence>
<keyword evidence="4" id="KW-1185">Reference proteome</keyword>
<keyword evidence="2" id="KW-0812">Transmembrane</keyword>
<accession>A0A6I1FPK6</accession>